<organism evidence="1 2">
    <name type="scientific">Pholiota conissans</name>
    <dbReference type="NCBI Taxonomy" id="109636"/>
    <lineage>
        <taxon>Eukaryota</taxon>
        <taxon>Fungi</taxon>
        <taxon>Dikarya</taxon>
        <taxon>Basidiomycota</taxon>
        <taxon>Agaricomycotina</taxon>
        <taxon>Agaricomycetes</taxon>
        <taxon>Agaricomycetidae</taxon>
        <taxon>Agaricales</taxon>
        <taxon>Agaricineae</taxon>
        <taxon>Strophariaceae</taxon>
        <taxon>Pholiota</taxon>
    </lineage>
</organism>
<dbReference type="EMBL" id="MU155562">
    <property type="protein sequence ID" value="KAF9472223.1"/>
    <property type="molecule type" value="Genomic_DNA"/>
</dbReference>
<name>A0A9P6CU41_9AGAR</name>
<evidence type="ECO:0000313" key="2">
    <source>
        <dbReference type="Proteomes" id="UP000807469"/>
    </source>
</evidence>
<sequence length="101" mass="11350">MGTWRSCDALRAYPIWCAVHSLQMATLYTLVVPFAKNHLPTDHQSLGWCMRRDCSDRSWSLKCCCCSSSGESAPVLHLSINLFSLSLLDFHSPIIDVSGRF</sequence>
<gene>
    <name evidence="1" type="ORF">BDN70DRAFT_494404</name>
</gene>
<keyword evidence="2" id="KW-1185">Reference proteome</keyword>
<comment type="caution">
    <text evidence="1">The sequence shown here is derived from an EMBL/GenBank/DDBJ whole genome shotgun (WGS) entry which is preliminary data.</text>
</comment>
<dbReference type="Proteomes" id="UP000807469">
    <property type="component" value="Unassembled WGS sequence"/>
</dbReference>
<dbReference type="AlphaFoldDB" id="A0A9P6CU41"/>
<accession>A0A9P6CU41</accession>
<reference evidence="1" key="1">
    <citation type="submission" date="2020-11" db="EMBL/GenBank/DDBJ databases">
        <authorList>
            <consortium name="DOE Joint Genome Institute"/>
            <person name="Ahrendt S."/>
            <person name="Riley R."/>
            <person name="Andreopoulos W."/>
            <person name="Labutti K."/>
            <person name="Pangilinan J."/>
            <person name="Ruiz-Duenas F.J."/>
            <person name="Barrasa J.M."/>
            <person name="Sanchez-Garcia M."/>
            <person name="Camarero S."/>
            <person name="Miyauchi S."/>
            <person name="Serrano A."/>
            <person name="Linde D."/>
            <person name="Babiker R."/>
            <person name="Drula E."/>
            <person name="Ayuso-Fernandez I."/>
            <person name="Pacheco R."/>
            <person name="Padilla G."/>
            <person name="Ferreira P."/>
            <person name="Barriuso J."/>
            <person name="Kellner H."/>
            <person name="Castanera R."/>
            <person name="Alfaro M."/>
            <person name="Ramirez L."/>
            <person name="Pisabarro A.G."/>
            <person name="Kuo A."/>
            <person name="Tritt A."/>
            <person name="Lipzen A."/>
            <person name="He G."/>
            <person name="Yan M."/>
            <person name="Ng V."/>
            <person name="Cullen D."/>
            <person name="Martin F."/>
            <person name="Rosso M.-N."/>
            <person name="Henrissat B."/>
            <person name="Hibbett D."/>
            <person name="Martinez A.T."/>
            <person name="Grigoriev I.V."/>
        </authorList>
    </citation>
    <scope>NUCLEOTIDE SEQUENCE</scope>
    <source>
        <strain evidence="1">CIRM-BRFM 674</strain>
    </source>
</reference>
<proteinExistence type="predicted"/>
<protein>
    <submittedName>
        <fullName evidence="1">Uncharacterized protein</fullName>
    </submittedName>
</protein>
<evidence type="ECO:0000313" key="1">
    <source>
        <dbReference type="EMBL" id="KAF9472223.1"/>
    </source>
</evidence>